<accession>A0A833QRS4</accession>
<dbReference type="EMBL" id="SWLB01000022">
    <property type="protein sequence ID" value="KAF3324274.1"/>
    <property type="molecule type" value="Genomic_DNA"/>
</dbReference>
<comment type="caution">
    <text evidence="1">The sequence shown here is derived from an EMBL/GenBank/DDBJ whole genome shotgun (WGS) entry which is preliminary data.</text>
</comment>
<evidence type="ECO:0000313" key="2">
    <source>
        <dbReference type="Proteomes" id="UP000623129"/>
    </source>
</evidence>
<organism evidence="1 2">
    <name type="scientific">Carex littledalei</name>
    <dbReference type="NCBI Taxonomy" id="544730"/>
    <lineage>
        <taxon>Eukaryota</taxon>
        <taxon>Viridiplantae</taxon>
        <taxon>Streptophyta</taxon>
        <taxon>Embryophyta</taxon>
        <taxon>Tracheophyta</taxon>
        <taxon>Spermatophyta</taxon>
        <taxon>Magnoliopsida</taxon>
        <taxon>Liliopsida</taxon>
        <taxon>Poales</taxon>
        <taxon>Cyperaceae</taxon>
        <taxon>Cyperoideae</taxon>
        <taxon>Cariceae</taxon>
        <taxon>Carex</taxon>
        <taxon>Carex subgen. Euthyceras</taxon>
    </lineage>
</organism>
<dbReference type="Proteomes" id="UP000623129">
    <property type="component" value="Unassembled WGS sequence"/>
</dbReference>
<protein>
    <submittedName>
        <fullName evidence="1">Uncharacterized protein</fullName>
    </submittedName>
</protein>
<dbReference type="AlphaFoldDB" id="A0A833QRS4"/>
<name>A0A833QRS4_9POAL</name>
<keyword evidence="2" id="KW-1185">Reference proteome</keyword>
<sequence>MAILTSSEQRSDICSGKSIHGGALKETGSQVWWDRFSEPRHIWDTTNLPLIAEWSQSQSWRLQVSICLVVKSVISSSVLLYGTGVNAARIFLMLTLCKGNKKKTAMQYEQLTDTDYSSGGGSDSESEYKKVVNLA</sequence>
<evidence type="ECO:0000313" key="1">
    <source>
        <dbReference type="EMBL" id="KAF3324274.1"/>
    </source>
</evidence>
<proteinExistence type="predicted"/>
<gene>
    <name evidence="1" type="ORF">FCM35_KLT11741</name>
</gene>
<reference evidence="1" key="1">
    <citation type="submission" date="2020-01" db="EMBL/GenBank/DDBJ databases">
        <title>Genome sequence of Kobresia littledalei, the first chromosome-level genome in the family Cyperaceae.</title>
        <authorList>
            <person name="Qu G."/>
        </authorList>
    </citation>
    <scope>NUCLEOTIDE SEQUENCE</scope>
    <source>
        <strain evidence="1">C.B.Clarke</strain>
        <tissue evidence="1">Leaf</tissue>
    </source>
</reference>